<dbReference type="Gene3D" id="1.10.101.10">
    <property type="entry name" value="PGBD-like superfamily/PGBD"/>
    <property type="match status" value="1"/>
</dbReference>
<keyword evidence="3" id="KW-1185">Reference proteome</keyword>
<organism evidence="2 3">
    <name type="scientific">Streptomyces aurantiacus</name>
    <dbReference type="NCBI Taxonomy" id="47760"/>
    <lineage>
        <taxon>Bacteria</taxon>
        <taxon>Bacillati</taxon>
        <taxon>Actinomycetota</taxon>
        <taxon>Actinomycetes</taxon>
        <taxon>Kitasatosporales</taxon>
        <taxon>Streptomycetaceae</taxon>
        <taxon>Streptomyces</taxon>
        <taxon>Streptomyces aurantiacus group</taxon>
    </lineage>
</organism>
<protein>
    <recommendedName>
        <fullName evidence="4">Peptidoglycan-binding protein</fullName>
    </recommendedName>
</protein>
<evidence type="ECO:0000256" key="1">
    <source>
        <dbReference type="SAM" id="SignalP"/>
    </source>
</evidence>
<dbReference type="KEGG" id="sgm:GCM10017557_80810"/>
<evidence type="ECO:0000313" key="2">
    <source>
        <dbReference type="EMBL" id="BCL33222.1"/>
    </source>
</evidence>
<gene>
    <name evidence="2" type="ORF">GCM10017557_80810</name>
</gene>
<dbReference type="Proteomes" id="UP000516444">
    <property type="component" value="Chromosome"/>
</dbReference>
<evidence type="ECO:0000313" key="3">
    <source>
        <dbReference type="Proteomes" id="UP000516444"/>
    </source>
</evidence>
<dbReference type="InterPro" id="IPR036366">
    <property type="entry name" value="PGBDSf"/>
</dbReference>
<feature type="signal peptide" evidence="1">
    <location>
        <begin position="1"/>
        <end position="37"/>
    </location>
</feature>
<proteinExistence type="predicted"/>
<name>A0A7G1PDY9_9ACTN</name>
<feature type="chain" id="PRO_5028852441" description="Peptidoglycan-binding protein" evidence="1">
    <location>
        <begin position="38"/>
        <end position="188"/>
    </location>
</feature>
<dbReference type="RefSeq" id="WP_246596685.1">
    <property type="nucleotide sequence ID" value="NZ_AP023440.1"/>
</dbReference>
<accession>A0A7G1PDY9</accession>
<keyword evidence="1" id="KW-0732">Signal</keyword>
<sequence length="188" mass="20226">MASSSKIRSVLRRTAVPLTATLLALGISVSMATPASASNSYNGNAYIQGTGTFTDDWTDEGVVAEFGGYNRNSNATCLWQKIVFWADSSSGGHRDQIDGYFGHNTTLATHSWQANYMSPTAADGSVGKNTWAAAGKRLRDTDGDGTVDKYDGRYRDIAISRVNGVYHFADADGNDRKASYDARTCTIV</sequence>
<evidence type="ECO:0008006" key="4">
    <source>
        <dbReference type="Google" id="ProtNLM"/>
    </source>
</evidence>
<reference evidence="2 3" key="1">
    <citation type="journal article" date="2014" name="Int. J. Syst. Evol. Microbiol.">
        <title>Complete genome sequence of Corynebacterium casei LMG S-19264T (=DSM 44701T), isolated from a smear-ripened cheese.</title>
        <authorList>
            <consortium name="US DOE Joint Genome Institute (JGI-PGF)"/>
            <person name="Walter F."/>
            <person name="Albersmeier A."/>
            <person name="Kalinowski J."/>
            <person name="Ruckert C."/>
        </authorList>
    </citation>
    <scope>NUCLEOTIDE SEQUENCE [LARGE SCALE GENOMIC DNA]</scope>
    <source>
        <strain evidence="2 3">JCM 4677</strain>
    </source>
</reference>
<dbReference type="AlphaFoldDB" id="A0A7G1PDY9"/>
<dbReference type="EMBL" id="AP023440">
    <property type="protein sequence ID" value="BCL33222.1"/>
    <property type="molecule type" value="Genomic_DNA"/>
</dbReference>